<evidence type="ECO:0000256" key="1">
    <source>
        <dbReference type="SAM" id="MobiDB-lite"/>
    </source>
</evidence>
<evidence type="ECO:0000313" key="2">
    <source>
        <dbReference type="EMBL" id="GMH27045.1"/>
    </source>
</evidence>
<comment type="caution">
    <text evidence="2">The sequence shown here is derived from an EMBL/GenBank/DDBJ whole genome shotgun (WGS) entry which is preliminary data.</text>
</comment>
<protein>
    <submittedName>
        <fullName evidence="2">Uncharacterized protein</fullName>
    </submittedName>
</protein>
<reference evidence="2" key="1">
    <citation type="submission" date="2023-05" db="EMBL/GenBank/DDBJ databases">
        <title>Nepenthes gracilis genome sequencing.</title>
        <authorList>
            <person name="Fukushima K."/>
        </authorList>
    </citation>
    <scope>NUCLEOTIDE SEQUENCE</scope>
    <source>
        <strain evidence="2">SING2019-196</strain>
    </source>
</reference>
<dbReference type="AlphaFoldDB" id="A0AAD3Y4C4"/>
<feature type="region of interest" description="Disordered" evidence="1">
    <location>
        <begin position="265"/>
        <end position="286"/>
    </location>
</feature>
<gene>
    <name evidence="2" type="ORF">Nepgr_028888</name>
</gene>
<sequence length="347" mass="37598">MNRRNPKLGEVPFIEVKIAYHWKPIHDSNGLWIGNSATQEVVPSINSFAALLELEVSCPMNRGLDIDVADVQLAATHESVALISLGKSDDLMEQSLVQKSVLSPHDLSMASYHSASEKQDVELDPMNYLDSIVDYDSNVDIANVELPLHVVKAGVKHLGMPVLTHQVQIGSFCQSVAGHHHGEDQGSCSSLGKLKRNIDVLRKQIDASRARALVGSFTLGSWKSLCGGSGSVRNHSNLPRVPVSSDCLPPNDNLSSALLTEEIPSPLPTDDLSHSSEGGGPKSSLKKFKKAQEEMFSLFYSACLESLEHTKKGILVRLIFVGSSAGLPPFVGMDIDGWQIGQHEAFC</sequence>
<keyword evidence="3" id="KW-1185">Reference proteome</keyword>
<name>A0AAD3Y4C4_NEPGR</name>
<dbReference type="Proteomes" id="UP001279734">
    <property type="component" value="Unassembled WGS sequence"/>
</dbReference>
<organism evidence="2 3">
    <name type="scientific">Nepenthes gracilis</name>
    <name type="common">Slender pitcher plant</name>
    <dbReference type="NCBI Taxonomy" id="150966"/>
    <lineage>
        <taxon>Eukaryota</taxon>
        <taxon>Viridiplantae</taxon>
        <taxon>Streptophyta</taxon>
        <taxon>Embryophyta</taxon>
        <taxon>Tracheophyta</taxon>
        <taxon>Spermatophyta</taxon>
        <taxon>Magnoliopsida</taxon>
        <taxon>eudicotyledons</taxon>
        <taxon>Gunneridae</taxon>
        <taxon>Pentapetalae</taxon>
        <taxon>Caryophyllales</taxon>
        <taxon>Nepenthaceae</taxon>
        <taxon>Nepenthes</taxon>
    </lineage>
</organism>
<dbReference type="EMBL" id="BSYO01000032">
    <property type="protein sequence ID" value="GMH27045.1"/>
    <property type="molecule type" value="Genomic_DNA"/>
</dbReference>
<evidence type="ECO:0000313" key="3">
    <source>
        <dbReference type="Proteomes" id="UP001279734"/>
    </source>
</evidence>
<proteinExistence type="predicted"/>
<accession>A0AAD3Y4C4</accession>